<keyword evidence="5" id="KW-1185">Reference proteome</keyword>
<dbReference type="AlphaFoldDB" id="A0A9K3LTC9"/>
<evidence type="ECO:0000256" key="2">
    <source>
        <dbReference type="SAM" id="MobiDB-lite"/>
    </source>
</evidence>
<reference evidence="4" key="1">
    <citation type="journal article" date="2021" name="Sci. Rep.">
        <title>Diploid genomic architecture of Nitzschia inconspicua, an elite biomass production diatom.</title>
        <authorList>
            <person name="Oliver A."/>
            <person name="Podell S."/>
            <person name="Pinowska A."/>
            <person name="Traller J.C."/>
            <person name="Smith S.R."/>
            <person name="McClure R."/>
            <person name="Beliaev A."/>
            <person name="Bohutskyi P."/>
            <person name="Hill E.A."/>
            <person name="Rabines A."/>
            <person name="Zheng H."/>
            <person name="Allen L.Z."/>
            <person name="Kuo A."/>
            <person name="Grigoriev I.V."/>
            <person name="Allen A.E."/>
            <person name="Hazlebeck D."/>
            <person name="Allen E.E."/>
        </authorList>
    </citation>
    <scope>NUCLEOTIDE SEQUENCE</scope>
    <source>
        <strain evidence="4">Hildebrandi</strain>
    </source>
</reference>
<evidence type="ECO:0000313" key="4">
    <source>
        <dbReference type="EMBL" id="KAG7368153.1"/>
    </source>
</evidence>
<protein>
    <recommendedName>
        <fullName evidence="3">RING-type domain-containing protein</fullName>
    </recommendedName>
</protein>
<evidence type="ECO:0000313" key="5">
    <source>
        <dbReference type="Proteomes" id="UP000693970"/>
    </source>
</evidence>
<feature type="compositionally biased region" description="Low complexity" evidence="2">
    <location>
        <begin position="7"/>
        <end position="22"/>
    </location>
</feature>
<dbReference type="PROSITE" id="PS50089">
    <property type="entry name" value="ZF_RING_2"/>
    <property type="match status" value="1"/>
</dbReference>
<name>A0A9K3LTC9_9STRA</name>
<dbReference type="OrthoDB" id="41004at2759"/>
<keyword evidence="1" id="KW-0479">Metal-binding</keyword>
<proteinExistence type="predicted"/>
<dbReference type="EMBL" id="JAGRRH010000006">
    <property type="protein sequence ID" value="KAG7368153.1"/>
    <property type="molecule type" value="Genomic_DNA"/>
</dbReference>
<evidence type="ECO:0000259" key="3">
    <source>
        <dbReference type="PROSITE" id="PS50089"/>
    </source>
</evidence>
<dbReference type="InterPro" id="IPR001841">
    <property type="entry name" value="Znf_RING"/>
</dbReference>
<evidence type="ECO:0000256" key="1">
    <source>
        <dbReference type="PROSITE-ProRule" id="PRU00175"/>
    </source>
</evidence>
<reference evidence="4" key="2">
    <citation type="submission" date="2021-04" db="EMBL/GenBank/DDBJ databases">
        <authorList>
            <person name="Podell S."/>
        </authorList>
    </citation>
    <scope>NUCLEOTIDE SEQUENCE</scope>
    <source>
        <strain evidence="4">Hildebrandi</strain>
    </source>
</reference>
<keyword evidence="1" id="KW-0862">Zinc</keyword>
<sequence>MERDSSKITPPSSTRSSRSSTRQLHSLESRVSIASIMVLDDCPICLNGMQQTDYDHLLQCEHHCGFNMCKNCIESLLASSKDDFQEASDGNRHVKVYLHCPNCRSDLSQTIRDTLLLRKADEIILSTTQPSEWSPSQILLEKALHTPSVQQAIKQARKLEAEYLGRDDFESSELMMKEDALFVEEWGFEADCIRGVHDSFRAPPPPEPLPREEAVRIDPTLFAGLDFALSEDQRLEVTELMTSGDPARLSEAAEILHTVAQQLLTPMKRTSVSASTNSLSKKGQARTLRKSLTRRSSVFQLIAEAEEAHVGAHSEEKKIHEACDAALRGNIHRSRVAQHRNLERELRLQADFQKRFPLPVRMPKAVEVDLTIPFDMEFVDFTWEGTLLDAYSKISVGFRNSVSQSRPSNANVAKILGNSYVADQSTSTAMGCVVGLCIAEQFNMDDVYIALPGEARVLISHTGHSGKQGAVRGDVLTHIDRVAVAGKDVNHVLMLLHSKRNKGRVMLTLNAERSVAEALKRRAAAIIDM</sequence>
<keyword evidence="1" id="KW-0863">Zinc-finger</keyword>
<comment type="caution">
    <text evidence="4">The sequence shown here is derived from an EMBL/GenBank/DDBJ whole genome shotgun (WGS) entry which is preliminary data.</text>
</comment>
<organism evidence="4 5">
    <name type="scientific">Nitzschia inconspicua</name>
    <dbReference type="NCBI Taxonomy" id="303405"/>
    <lineage>
        <taxon>Eukaryota</taxon>
        <taxon>Sar</taxon>
        <taxon>Stramenopiles</taxon>
        <taxon>Ochrophyta</taxon>
        <taxon>Bacillariophyta</taxon>
        <taxon>Bacillariophyceae</taxon>
        <taxon>Bacillariophycidae</taxon>
        <taxon>Bacillariales</taxon>
        <taxon>Bacillariaceae</taxon>
        <taxon>Nitzschia</taxon>
    </lineage>
</organism>
<feature type="domain" description="RING-type" evidence="3">
    <location>
        <begin position="42"/>
        <end position="104"/>
    </location>
</feature>
<accession>A0A9K3LTC9</accession>
<feature type="region of interest" description="Disordered" evidence="2">
    <location>
        <begin position="1"/>
        <end position="24"/>
    </location>
</feature>
<dbReference type="GO" id="GO:0008270">
    <property type="term" value="F:zinc ion binding"/>
    <property type="evidence" value="ECO:0007669"/>
    <property type="project" value="UniProtKB-KW"/>
</dbReference>
<gene>
    <name evidence="4" type="ORF">IV203_030896</name>
</gene>
<dbReference type="Proteomes" id="UP000693970">
    <property type="component" value="Unassembled WGS sequence"/>
</dbReference>